<dbReference type="AlphaFoldDB" id="A0A4C1VCQ2"/>
<organism evidence="1 2">
    <name type="scientific">Eumeta variegata</name>
    <name type="common">Bagworm moth</name>
    <name type="synonym">Eumeta japonica</name>
    <dbReference type="NCBI Taxonomy" id="151549"/>
    <lineage>
        <taxon>Eukaryota</taxon>
        <taxon>Metazoa</taxon>
        <taxon>Ecdysozoa</taxon>
        <taxon>Arthropoda</taxon>
        <taxon>Hexapoda</taxon>
        <taxon>Insecta</taxon>
        <taxon>Pterygota</taxon>
        <taxon>Neoptera</taxon>
        <taxon>Endopterygota</taxon>
        <taxon>Lepidoptera</taxon>
        <taxon>Glossata</taxon>
        <taxon>Ditrysia</taxon>
        <taxon>Tineoidea</taxon>
        <taxon>Psychidae</taxon>
        <taxon>Oiketicinae</taxon>
        <taxon>Eumeta</taxon>
    </lineage>
</organism>
<gene>
    <name evidence="1" type="ORF">EVAR_35215_1</name>
</gene>
<sequence>MSKINIKNYGEILLRPPCNNTLRRDTENRQHRLLASIRCDAHAARATPSLPVRGVWSVPNRYVREGLECLLRFLCRCRVALAFDRPARALPRTLSRSRPSSPRPLLAGAPTSRLVYTLTRNMKLVSRCRFERLHSFNRITKPARFVHAHRADRGVRL</sequence>
<accession>A0A4C1VCQ2</accession>
<evidence type="ECO:0000313" key="1">
    <source>
        <dbReference type="EMBL" id="GBP36631.1"/>
    </source>
</evidence>
<keyword evidence="2" id="KW-1185">Reference proteome</keyword>
<evidence type="ECO:0000313" key="2">
    <source>
        <dbReference type="Proteomes" id="UP000299102"/>
    </source>
</evidence>
<proteinExistence type="predicted"/>
<name>A0A4C1VCQ2_EUMVA</name>
<comment type="caution">
    <text evidence="1">The sequence shown here is derived from an EMBL/GenBank/DDBJ whole genome shotgun (WGS) entry which is preliminary data.</text>
</comment>
<protein>
    <submittedName>
        <fullName evidence="1">Uncharacterized protein</fullName>
    </submittedName>
</protein>
<dbReference type="EMBL" id="BGZK01000321">
    <property type="protein sequence ID" value="GBP36631.1"/>
    <property type="molecule type" value="Genomic_DNA"/>
</dbReference>
<dbReference type="Proteomes" id="UP000299102">
    <property type="component" value="Unassembled WGS sequence"/>
</dbReference>
<reference evidence="1 2" key="1">
    <citation type="journal article" date="2019" name="Commun. Biol.">
        <title>The bagworm genome reveals a unique fibroin gene that provides high tensile strength.</title>
        <authorList>
            <person name="Kono N."/>
            <person name="Nakamura H."/>
            <person name="Ohtoshi R."/>
            <person name="Tomita M."/>
            <person name="Numata K."/>
            <person name="Arakawa K."/>
        </authorList>
    </citation>
    <scope>NUCLEOTIDE SEQUENCE [LARGE SCALE GENOMIC DNA]</scope>
</reference>